<dbReference type="GO" id="GO:0016787">
    <property type="term" value="F:hydrolase activity"/>
    <property type="evidence" value="ECO:0007669"/>
    <property type="project" value="UniProtKB-KW"/>
</dbReference>
<feature type="domain" description="Amidohydrolase-related" evidence="1">
    <location>
        <begin position="48"/>
        <end position="309"/>
    </location>
</feature>
<organism evidence="2 3">
    <name type="scientific">Paraburkholderia bannensis</name>
    <dbReference type="NCBI Taxonomy" id="765414"/>
    <lineage>
        <taxon>Bacteria</taxon>
        <taxon>Pseudomonadati</taxon>
        <taxon>Pseudomonadota</taxon>
        <taxon>Betaproteobacteria</taxon>
        <taxon>Burkholderiales</taxon>
        <taxon>Burkholderiaceae</taxon>
        <taxon>Paraburkholderia</taxon>
    </lineage>
</organism>
<dbReference type="PANTHER" id="PTHR35563">
    <property type="entry name" value="BARREL METAL-DEPENDENT HYDROLASE, PUTATIVE (AFU_ORTHOLOGUE AFUA_1G16240)-RELATED"/>
    <property type="match status" value="1"/>
</dbReference>
<dbReference type="PROSITE" id="PS51318">
    <property type="entry name" value="TAT"/>
    <property type="match status" value="1"/>
</dbReference>
<dbReference type="RefSeq" id="WP_183730811.1">
    <property type="nucleotide sequence ID" value="NZ_JACHBW010000023.1"/>
</dbReference>
<evidence type="ECO:0000313" key="2">
    <source>
        <dbReference type="EMBL" id="MBB6106123.1"/>
    </source>
</evidence>
<dbReference type="InterPro" id="IPR006311">
    <property type="entry name" value="TAT_signal"/>
</dbReference>
<evidence type="ECO:0000313" key="3">
    <source>
        <dbReference type="Proteomes" id="UP000571554"/>
    </source>
</evidence>
<reference evidence="2 3" key="1">
    <citation type="submission" date="2020-08" db="EMBL/GenBank/DDBJ databases">
        <title>Above-ground endophytic microbial communities from plants in different locations in the United States.</title>
        <authorList>
            <person name="Frank C."/>
        </authorList>
    </citation>
    <scope>NUCLEOTIDE SEQUENCE [LARGE SCALE GENOMIC DNA]</scope>
    <source>
        <strain evidence="2 3">WP4_2_2</strain>
    </source>
</reference>
<keyword evidence="2" id="KW-0378">Hydrolase</keyword>
<dbReference type="EMBL" id="JACHBW010000023">
    <property type="protein sequence ID" value="MBB6106123.1"/>
    <property type="molecule type" value="Genomic_DNA"/>
</dbReference>
<sequence>MSRFDRRAFLGALGAGALATAVPLRADAMETWSTGTEAPDVRLPEGAVDCHMHIYDDRFPSAPGTQLRPPNASVAQYRALQQRLGVRRNVCVTPSTYGTDNRCLLDALAQFGGNARGVAVVDTSVTDADLALMNHAGVRAIRFNLSYPGATTIDMLAPLAARIAPLGWHIELVVQGAKLPALAKHLSALPCPLVLDHIAHIPQPDGLESEAMKTARRLVEAGRTWVTLSGPYVDTKLGAPAYADVAPVAKAFIAMAPERMLWGTDWPHPTEKATKPDDAALVDVIASWIGRADWQQMIFAENPARLYGFTV</sequence>
<protein>
    <submittedName>
        <fullName evidence="2">Putative TIM-barrel fold metal-dependent hydrolase</fullName>
    </submittedName>
</protein>
<dbReference type="InterPro" id="IPR032466">
    <property type="entry name" value="Metal_Hydrolase"/>
</dbReference>
<dbReference type="Pfam" id="PF04909">
    <property type="entry name" value="Amidohydro_2"/>
    <property type="match status" value="1"/>
</dbReference>
<dbReference type="InterPro" id="IPR052358">
    <property type="entry name" value="Aro_Compnd_Degr_Hydrolases"/>
</dbReference>
<proteinExistence type="predicted"/>
<dbReference type="AlphaFoldDB" id="A0A7W9WWK5"/>
<keyword evidence="3" id="KW-1185">Reference proteome</keyword>
<dbReference type="SUPFAM" id="SSF51556">
    <property type="entry name" value="Metallo-dependent hydrolases"/>
    <property type="match status" value="1"/>
</dbReference>
<dbReference type="Proteomes" id="UP000571554">
    <property type="component" value="Unassembled WGS sequence"/>
</dbReference>
<dbReference type="PANTHER" id="PTHR35563:SF2">
    <property type="entry name" value="BARREL METAL-DEPENDENT HYDROLASE, PUTATIVE (AFU_ORTHOLOGUE AFUA_1G16240)-RELATED"/>
    <property type="match status" value="1"/>
</dbReference>
<gene>
    <name evidence="2" type="ORF">F4827_005994</name>
</gene>
<dbReference type="InterPro" id="IPR006680">
    <property type="entry name" value="Amidohydro-rel"/>
</dbReference>
<dbReference type="Gene3D" id="3.20.20.140">
    <property type="entry name" value="Metal-dependent hydrolases"/>
    <property type="match status" value="1"/>
</dbReference>
<accession>A0A7W9WWK5</accession>
<evidence type="ECO:0000259" key="1">
    <source>
        <dbReference type="Pfam" id="PF04909"/>
    </source>
</evidence>
<name>A0A7W9WWK5_9BURK</name>
<comment type="caution">
    <text evidence="2">The sequence shown here is derived from an EMBL/GenBank/DDBJ whole genome shotgun (WGS) entry which is preliminary data.</text>
</comment>